<protein>
    <submittedName>
        <fullName evidence="2">Uncharacterized protein</fullName>
    </submittedName>
</protein>
<gene>
    <name evidence="2" type="ORF">DU484_06115</name>
</gene>
<feature type="region of interest" description="Disordered" evidence="1">
    <location>
        <begin position="31"/>
        <end position="131"/>
    </location>
</feature>
<sequence>MTLLDNIDATEVLALVSLAGAAVAYVSGDSSDVDLSLPADFGQPSIPEDSVDTSDPDGGDTSDDWVGDVGDSAPNPDSGGWTDVPEDSVGVTDPDGGEPDDGWLGDVGDSAPETDDDPPLDAGGDWSGWGW</sequence>
<dbReference type="Proteomes" id="UP000252985">
    <property type="component" value="Chromosome"/>
</dbReference>
<reference evidence="2 3" key="1">
    <citation type="submission" date="2018-07" db="EMBL/GenBank/DDBJ databases">
        <title>Genome sequences of Haloplanus sp. CBA1112.</title>
        <authorList>
            <person name="Kim Y.B."/>
            <person name="Roh S.W."/>
        </authorList>
    </citation>
    <scope>NUCLEOTIDE SEQUENCE [LARGE SCALE GENOMIC DNA]</scope>
    <source>
        <strain evidence="2 3">CBA1112</strain>
    </source>
</reference>
<evidence type="ECO:0000256" key="1">
    <source>
        <dbReference type="SAM" id="MobiDB-lite"/>
    </source>
</evidence>
<organism evidence="2 3">
    <name type="scientific">Haloplanus rubicundus</name>
    <dbReference type="NCBI Taxonomy" id="1547898"/>
    <lineage>
        <taxon>Archaea</taxon>
        <taxon>Methanobacteriati</taxon>
        <taxon>Methanobacteriota</taxon>
        <taxon>Stenosarchaea group</taxon>
        <taxon>Halobacteria</taxon>
        <taxon>Halobacteriales</taxon>
        <taxon>Haloferacaceae</taxon>
        <taxon>Haloplanus</taxon>
    </lineage>
</organism>
<dbReference type="AlphaFoldDB" id="A0A345EBA3"/>
<dbReference type="GeneID" id="37286535"/>
<name>A0A345EBA3_9EURY</name>
<dbReference type="KEGG" id="haq:DU484_06115"/>
<proteinExistence type="predicted"/>
<dbReference type="RefSeq" id="WP_114605395.1">
    <property type="nucleotide sequence ID" value="NZ_CP031148.1"/>
</dbReference>
<evidence type="ECO:0000313" key="2">
    <source>
        <dbReference type="EMBL" id="AXG09475.1"/>
    </source>
</evidence>
<feature type="compositionally biased region" description="Acidic residues" evidence="1">
    <location>
        <begin position="49"/>
        <end position="66"/>
    </location>
</feature>
<accession>A0A345EBA3</accession>
<dbReference type="EMBL" id="CP031148">
    <property type="protein sequence ID" value="AXG09475.1"/>
    <property type="molecule type" value="Genomic_DNA"/>
</dbReference>
<evidence type="ECO:0000313" key="3">
    <source>
        <dbReference type="Proteomes" id="UP000252985"/>
    </source>
</evidence>